<dbReference type="Gene3D" id="3.40.1080.10">
    <property type="entry name" value="Glutaconate Coenzyme A-transferase"/>
    <property type="match status" value="1"/>
</dbReference>
<keyword evidence="2" id="KW-0808">Transferase</keyword>
<reference evidence="4" key="1">
    <citation type="journal article" date="2019" name="Int. J. Syst. Evol. Microbiol.">
        <title>The Global Catalogue of Microorganisms (GCM) 10K type strain sequencing project: providing services to taxonomists for standard genome sequencing and annotation.</title>
        <authorList>
            <consortium name="The Broad Institute Genomics Platform"/>
            <consortium name="The Broad Institute Genome Sequencing Center for Infectious Disease"/>
            <person name="Wu L."/>
            <person name="Ma J."/>
        </authorList>
    </citation>
    <scope>NUCLEOTIDE SEQUENCE [LARGE SCALE GENOMIC DNA]</scope>
    <source>
        <strain evidence="4">KCTC 52640</strain>
    </source>
</reference>
<keyword evidence="4" id="KW-1185">Reference proteome</keyword>
<evidence type="ECO:0000313" key="3">
    <source>
        <dbReference type="EMBL" id="MFC3105578.1"/>
    </source>
</evidence>
<dbReference type="InterPro" id="IPR004165">
    <property type="entry name" value="CoA_trans_fam_I"/>
</dbReference>
<dbReference type="NCBIfam" id="TIGR02428">
    <property type="entry name" value="pcaJ_scoB_fam"/>
    <property type="match status" value="1"/>
</dbReference>
<comment type="caution">
    <text evidence="3">The sequence shown here is derived from an EMBL/GenBank/DDBJ whole genome shotgun (WGS) entry which is preliminary data.</text>
</comment>
<dbReference type="SMART" id="SM00882">
    <property type="entry name" value="CoA_trans"/>
    <property type="match status" value="1"/>
</dbReference>
<protein>
    <submittedName>
        <fullName evidence="3">3-oxoacid CoA-transferase subunit B</fullName>
    </submittedName>
</protein>
<evidence type="ECO:0000256" key="2">
    <source>
        <dbReference type="ARBA" id="ARBA00022679"/>
    </source>
</evidence>
<dbReference type="InterPro" id="IPR012791">
    <property type="entry name" value="3-oxoacid_CoA-transf_B"/>
</dbReference>
<gene>
    <name evidence="3" type="ORF">ACFOSU_17030</name>
</gene>
<accession>A0ABV7ES30</accession>
<sequence length="205" mass="21887">MAERLAQDIPDSSYVNLGIGMPVMVANYVPEGREVIYHSENGILGVGPTPEPGTEDPDLINAAKQYVTLIKGGCYFDTADSFAMMRGGHLDIAVLGGFQVSATGDLANWATNNEKYPPAVGGAMDLSVGAKAVYVLMRHTTKDGEPKILDKCTYPLTGTGVVKRIYTDLAVIEVTDDGLRVVELHDGNSFDDVQAVTGSRLLPPQ</sequence>
<dbReference type="InterPro" id="IPR037171">
    <property type="entry name" value="NagB/RpiA_transferase-like"/>
</dbReference>
<dbReference type="PANTHER" id="PTHR13707">
    <property type="entry name" value="KETOACID-COENZYME A TRANSFERASE"/>
    <property type="match status" value="1"/>
</dbReference>
<name>A0ABV7ES30_9GAMM</name>
<organism evidence="3 4">
    <name type="scientific">Salinisphaera aquimarina</name>
    <dbReference type="NCBI Taxonomy" id="2094031"/>
    <lineage>
        <taxon>Bacteria</taxon>
        <taxon>Pseudomonadati</taxon>
        <taxon>Pseudomonadota</taxon>
        <taxon>Gammaproteobacteria</taxon>
        <taxon>Salinisphaerales</taxon>
        <taxon>Salinisphaeraceae</taxon>
        <taxon>Salinisphaera</taxon>
    </lineage>
</organism>
<dbReference type="EMBL" id="JBHRSS010000008">
    <property type="protein sequence ID" value="MFC3105578.1"/>
    <property type="molecule type" value="Genomic_DNA"/>
</dbReference>
<dbReference type="Pfam" id="PF01144">
    <property type="entry name" value="CoA_trans"/>
    <property type="match status" value="1"/>
</dbReference>
<dbReference type="SUPFAM" id="SSF100950">
    <property type="entry name" value="NagB/RpiA/CoA transferase-like"/>
    <property type="match status" value="1"/>
</dbReference>
<proteinExistence type="inferred from homology"/>
<evidence type="ECO:0000256" key="1">
    <source>
        <dbReference type="ARBA" id="ARBA00007047"/>
    </source>
</evidence>
<dbReference type="RefSeq" id="WP_380691375.1">
    <property type="nucleotide sequence ID" value="NZ_JBHRSS010000008.1"/>
</dbReference>
<evidence type="ECO:0000313" key="4">
    <source>
        <dbReference type="Proteomes" id="UP001595462"/>
    </source>
</evidence>
<dbReference type="PANTHER" id="PTHR13707:SF57">
    <property type="entry name" value="SUCCINYL-COA:3-KETOACID COENZYME A TRANSFERASE SUBUNIT B-RELATED"/>
    <property type="match status" value="1"/>
</dbReference>
<comment type="similarity">
    <text evidence="1">Belongs to the 3-oxoacid CoA-transferase subunit B family.</text>
</comment>
<dbReference type="Proteomes" id="UP001595462">
    <property type="component" value="Unassembled WGS sequence"/>
</dbReference>